<protein>
    <submittedName>
        <fullName evidence="2">Uncharacterized protein</fullName>
    </submittedName>
</protein>
<feature type="compositionally biased region" description="Basic and acidic residues" evidence="1">
    <location>
        <begin position="52"/>
        <end position="69"/>
    </location>
</feature>
<keyword evidence="3" id="KW-1185">Reference proteome</keyword>
<feature type="region of interest" description="Disordered" evidence="1">
    <location>
        <begin position="1"/>
        <end position="235"/>
    </location>
</feature>
<feature type="compositionally biased region" description="Polar residues" evidence="1">
    <location>
        <begin position="38"/>
        <end position="51"/>
    </location>
</feature>
<evidence type="ECO:0000313" key="2">
    <source>
        <dbReference type="EMBL" id="CAF9933605.1"/>
    </source>
</evidence>
<comment type="caution">
    <text evidence="2">The sequence shown here is derived from an EMBL/GenBank/DDBJ whole genome shotgun (WGS) entry which is preliminary data.</text>
</comment>
<proteinExistence type="predicted"/>
<feature type="compositionally biased region" description="Polar residues" evidence="1">
    <location>
        <begin position="127"/>
        <end position="184"/>
    </location>
</feature>
<dbReference type="OrthoDB" id="5366332at2759"/>
<evidence type="ECO:0000313" key="3">
    <source>
        <dbReference type="Proteomes" id="UP000664534"/>
    </source>
</evidence>
<feature type="compositionally biased region" description="Polar residues" evidence="1">
    <location>
        <begin position="74"/>
        <end position="102"/>
    </location>
</feature>
<sequence length="412" mass="44878">MAKSIQAIERSTDISPNTDGRGVGEAGAVHLNEMSLIMSPTTDQGTASDVQQRPRDALDDKIDELEKRLAALTADTSPSKSSNASFRTAREQMSTPPLSQNALGKRKERDSPKRPNPILFPARGSRRQSFTAAQSSSRPTTSNRASTRPSTRRNSTAPTSQVPSASSSKREGQTPTATRPSASSARRGVTGPDSQGVSASSSRRSSFKVIQPAATQISRPARLHRRHNTTWPSPTVIRNGRQALQSLQAFSDLRDDVFSAMQAEERLKSRSLPTLPRPTTADTTASIANDLARESSHNLHEYSNHVPAANIDWTSPSTRRREYEKIDKARSGLRGLLRRVTPRVFRKNGRVGFHDDGKGSDAGTVRRFRMDVAGGDGAVDGIANKRWWKFGRKEKAKGKGGSSVEEAIESDV</sequence>
<evidence type="ECO:0000256" key="1">
    <source>
        <dbReference type="SAM" id="MobiDB-lite"/>
    </source>
</evidence>
<dbReference type="AlphaFoldDB" id="A0A8H3IY96"/>
<reference evidence="2" key="1">
    <citation type="submission" date="2021-03" db="EMBL/GenBank/DDBJ databases">
        <authorList>
            <person name="Tagirdzhanova G."/>
        </authorList>
    </citation>
    <scope>NUCLEOTIDE SEQUENCE</scope>
</reference>
<dbReference type="EMBL" id="CAJPDT010000071">
    <property type="protein sequence ID" value="CAF9933605.1"/>
    <property type="molecule type" value="Genomic_DNA"/>
</dbReference>
<gene>
    <name evidence="2" type="ORF">IMSHALPRED_009418</name>
</gene>
<name>A0A8H3IY96_9LECA</name>
<accession>A0A8H3IY96</accession>
<organism evidence="2 3">
    <name type="scientific">Imshaugia aleurites</name>
    <dbReference type="NCBI Taxonomy" id="172621"/>
    <lineage>
        <taxon>Eukaryota</taxon>
        <taxon>Fungi</taxon>
        <taxon>Dikarya</taxon>
        <taxon>Ascomycota</taxon>
        <taxon>Pezizomycotina</taxon>
        <taxon>Lecanoromycetes</taxon>
        <taxon>OSLEUM clade</taxon>
        <taxon>Lecanoromycetidae</taxon>
        <taxon>Lecanorales</taxon>
        <taxon>Lecanorineae</taxon>
        <taxon>Parmeliaceae</taxon>
        <taxon>Imshaugia</taxon>
    </lineage>
</organism>
<dbReference type="Proteomes" id="UP000664534">
    <property type="component" value="Unassembled WGS sequence"/>
</dbReference>